<dbReference type="InterPro" id="IPR006197">
    <property type="entry name" value="Peptidase_S24_LexA"/>
</dbReference>
<reference evidence="13" key="1">
    <citation type="submission" date="2017-06" db="EMBL/GenBank/DDBJ databases">
        <authorList>
            <person name="Varghese N."/>
            <person name="Submissions S."/>
        </authorList>
    </citation>
    <scope>NUCLEOTIDE SEQUENCE [LARGE SCALE GENOMIC DNA]</scope>
    <source>
        <strain evidence="13">DSM 15668</strain>
    </source>
</reference>
<keyword evidence="3 10" id="KW-0378">Hydrolase</keyword>
<keyword evidence="4 10" id="KW-0068">Autocatalytic cleavage</keyword>
<evidence type="ECO:0000256" key="7">
    <source>
        <dbReference type="ARBA" id="ARBA00023163"/>
    </source>
</evidence>
<dbReference type="GO" id="GO:0016787">
    <property type="term" value="F:hydrolase activity"/>
    <property type="evidence" value="ECO:0007669"/>
    <property type="project" value="UniProtKB-KW"/>
</dbReference>
<evidence type="ECO:0000256" key="8">
    <source>
        <dbReference type="ARBA" id="ARBA00023204"/>
    </source>
</evidence>
<evidence type="ECO:0000256" key="2">
    <source>
        <dbReference type="ARBA" id="ARBA00022763"/>
    </source>
</evidence>
<name>A0A238YSC3_9BACT</name>
<dbReference type="PANTHER" id="PTHR40661">
    <property type="match status" value="1"/>
</dbReference>
<dbReference type="CDD" id="cd06529">
    <property type="entry name" value="S24_LexA-like"/>
    <property type="match status" value="1"/>
</dbReference>
<comment type="similarity">
    <text evidence="1 10">Belongs to the peptidase S24 family.</text>
</comment>
<dbReference type="SUPFAM" id="SSF51306">
    <property type="entry name" value="LexA/Signal peptidase"/>
    <property type="match status" value="1"/>
</dbReference>
<dbReference type="EMBL" id="FZOB01000004">
    <property type="protein sequence ID" value="SNR73591.1"/>
    <property type="molecule type" value="Genomic_DNA"/>
</dbReference>
<dbReference type="CDD" id="cd00093">
    <property type="entry name" value="HTH_XRE"/>
    <property type="match status" value="1"/>
</dbReference>
<dbReference type="InterPro" id="IPR001387">
    <property type="entry name" value="Cro/C1-type_HTH"/>
</dbReference>
<keyword evidence="9" id="KW-0742">SOS response</keyword>
<feature type="domain" description="HTH cro/C1-type" evidence="11">
    <location>
        <begin position="12"/>
        <end position="66"/>
    </location>
</feature>
<dbReference type="SUPFAM" id="SSF47413">
    <property type="entry name" value="lambda repressor-like DNA-binding domains"/>
    <property type="match status" value="1"/>
</dbReference>
<dbReference type="InterPro" id="IPR015927">
    <property type="entry name" value="Peptidase_S24_S26A/B/C"/>
</dbReference>
<keyword evidence="8" id="KW-0234">DNA repair</keyword>
<evidence type="ECO:0000256" key="1">
    <source>
        <dbReference type="ARBA" id="ARBA00007484"/>
    </source>
</evidence>
<dbReference type="AlphaFoldDB" id="A0A238YSC3"/>
<dbReference type="Gene3D" id="2.10.109.10">
    <property type="entry name" value="Umud Fragment, subunit A"/>
    <property type="match status" value="1"/>
</dbReference>
<evidence type="ECO:0000256" key="9">
    <source>
        <dbReference type="ARBA" id="ARBA00023236"/>
    </source>
</evidence>
<evidence type="ECO:0000256" key="10">
    <source>
        <dbReference type="RuleBase" id="RU003991"/>
    </source>
</evidence>
<keyword evidence="13" id="KW-1185">Reference proteome</keyword>
<dbReference type="GO" id="GO:0003677">
    <property type="term" value="F:DNA binding"/>
    <property type="evidence" value="ECO:0007669"/>
    <property type="project" value="UniProtKB-KW"/>
</dbReference>
<accession>A0A238YSC3</accession>
<dbReference type="InterPro" id="IPR039418">
    <property type="entry name" value="LexA-like"/>
</dbReference>
<keyword evidence="6" id="KW-0238">DNA-binding</keyword>
<evidence type="ECO:0000313" key="12">
    <source>
        <dbReference type="EMBL" id="SNR73591.1"/>
    </source>
</evidence>
<dbReference type="Pfam" id="PF00717">
    <property type="entry name" value="Peptidase_S24"/>
    <property type="match status" value="1"/>
</dbReference>
<organism evidence="12 13">
    <name type="scientific">Desulfurobacterium atlanticum</name>
    <dbReference type="NCBI Taxonomy" id="240169"/>
    <lineage>
        <taxon>Bacteria</taxon>
        <taxon>Pseudomonadati</taxon>
        <taxon>Aquificota</taxon>
        <taxon>Aquificia</taxon>
        <taxon>Desulfurobacteriales</taxon>
        <taxon>Desulfurobacteriaceae</taxon>
        <taxon>Desulfurobacterium</taxon>
    </lineage>
</organism>
<evidence type="ECO:0000256" key="5">
    <source>
        <dbReference type="ARBA" id="ARBA00023015"/>
    </source>
</evidence>
<evidence type="ECO:0000313" key="13">
    <source>
        <dbReference type="Proteomes" id="UP000198405"/>
    </source>
</evidence>
<keyword evidence="5" id="KW-0805">Transcription regulation</keyword>
<dbReference type="PROSITE" id="PS50943">
    <property type="entry name" value="HTH_CROC1"/>
    <property type="match status" value="1"/>
</dbReference>
<gene>
    <name evidence="12" type="ORF">SAMN06265340_104126</name>
</gene>
<keyword evidence="7" id="KW-0804">Transcription</keyword>
<dbReference type="SMART" id="SM00530">
    <property type="entry name" value="HTH_XRE"/>
    <property type="match status" value="1"/>
</dbReference>
<dbReference type="InterPro" id="IPR010982">
    <property type="entry name" value="Lambda_DNA-bd_dom_sf"/>
</dbReference>
<dbReference type="GO" id="GO:0009432">
    <property type="term" value="P:SOS response"/>
    <property type="evidence" value="ECO:0007669"/>
    <property type="project" value="UniProtKB-KW"/>
</dbReference>
<dbReference type="Gene3D" id="1.10.260.40">
    <property type="entry name" value="lambda repressor-like DNA-binding domains"/>
    <property type="match status" value="1"/>
</dbReference>
<sequence length="223" mass="25685">MCNKQNDFSFRIKRLRETLKMTQKEFAEKIGRSHRSVQEWESGRVIPPENILKFIETVFSVNPEWLRHGKGKMFLKKKPESNLKFLGNVESDFVLVPVPVISGVRAGRGLYPEINNPEEVEMFYVPTKRAEHRMFFFKVEGDSMNPRLKDGDWVLADLDSSVYSGDLAVVELTNGELMVKKFREKGDIVILENYNTDYEPIVVKESDIKNLAKVISILPKGES</sequence>
<dbReference type="Pfam" id="PF01381">
    <property type="entry name" value="HTH_3"/>
    <property type="match status" value="1"/>
</dbReference>
<keyword evidence="2" id="KW-0227">DNA damage</keyword>
<dbReference type="GO" id="GO:0006355">
    <property type="term" value="P:regulation of DNA-templated transcription"/>
    <property type="evidence" value="ECO:0007669"/>
    <property type="project" value="InterPro"/>
</dbReference>
<proteinExistence type="inferred from homology"/>
<evidence type="ECO:0000259" key="11">
    <source>
        <dbReference type="PROSITE" id="PS50943"/>
    </source>
</evidence>
<evidence type="ECO:0000256" key="3">
    <source>
        <dbReference type="ARBA" id="ARBA00022801"/>
    </source>
</evidence>
<dbReference type="Proteomes" id="UP000198405">
    <property type="component" value="Unassembled WGS sequence"/>
</dbReference>
<evidence type="ECO:0000256" key="4">
    <source>
        <dbReference type="ARBA" id="ARBA00022813"/>
    </source>
</evidence>
<protein>
    <submittedName>
        <fullName evidence="12">Repressor LexA</fullName>
    </submittedName>
</protein>
<dbReference type="PANTHER" id="PTHR40661:SF3">
    <property type="entry name" value="FELS-1 PROPHAGE TRANSCRIPTIONAL REGULATOR"/>
    <property type="match status" value="1"/>
</dbReference>
<dbReference type="PRINTS" id="PR00726">
    <property type="entry name" value="LEXASERPTASE"/>
</dbReference>
<dbReference type="RefSeq" id="WP_180706431.1">
    <property type="nucleotide sequence ID" value="NZ_FZOB01000004.1"/>
</dbReference>
<dbReference type="GO" id="GO:0006281">
    <property type="term" value="P:DNA repair"/>
    <property type="evidence" value="ECO:0007669"/>
    <property type="project" value="UniProtKB-KW"/>
</dbReference>
<dbReference type="InterPro" id="IPR036286">
    <property type="entry name" value="LexA/Signal_pep-like_sf"/>
</dbReference>
<evidence type="ECO:0000256" key="6">
    <source>
        <dbReference type="ARBA" id="ARBA00023125"/>
    </source>
</evidence>